<dbReference type="EMBL" id="JBHTMC010000004">
    <property type="protein sequence ID" value="MFD1262567.1"/>
    <property type="molecule type" value="Genomic_DNA"/>
</dbReference>
<protein>
    <submittedName>
        <fullName evidence="1">Plasmid replication initiator TrfA</fullName>
    </submittedName>
</protein>
<dbReference type="InterPro" id="IPR010751">
    <property type="entry name" value="TrfA"/>
</dbReference>
<dbReference type="Pfam" id="PF07042">
    <property type="entry name" value="TrfA"/>
    <property type="match status" value="1"/>
</dbReference>
<gene>
    <name evidence="1" type="primary">trfA</name>
    <name evidence="1" type="ORF">ACFQ4M_03170</name>
</gene>
<reference evidence="2" key="1">
    <citation type="journal article" date="2019" name="Int. J. Syst. Evol. Microbiol.">
        <title>The Global Catalogue of Microorganisms (GCM) 10K type strain sequencing project: providing services to taxonomists for standard genome sequencing and annotation.</title>
        <authorList>
            <consortium name="The Broad Institute Genomics Platform"/>
            <consortium name="The Broad Institute Genome Sequencing Center for Infectious Disease"/>
            <person name="Wu L."/>
            <person name="Ma J."/>
        </authorList>
    </citation>
    <scope>NUCLEOTIDE SEQUENCE [LARGE SCALE GENOMIC DNA]</scope>
    <source>
        <strain evidence="2">CCUG 48884</strain>
    </source>
</reference>
<evidence type="ECO:0000313" key="1">
    <source>
        <dbReference type="EMBL" id="MFD1262567.1"/>
    </source>
</evidence>
<proteinExistence type="predicted"/>
<organism evidence="1 2">
    <name type="scientific">Thauera mechernichensis</name>
    <dbReference type="NCBI Taxonomy" id="82788"/>
    <lineage>
        <taxon>Bacteria</taxon>
        <taxon>Pseudomonadati</taxon>
        <taxon>Pseudomonadota</taxon>
        <taxon>Betaproteobacteria</taxon>
        <taxon>Rhodocyclales</taxon>
        <taxon>Zoogloeaceae</taxon>
        <taxon>Thauera</taxon>
    </lineage>
</organism>
<name>A0ABW3WCB7_9RHOO</name>
<comment type="caution">
    <text evidence="1">The sequence shown here is derived from an EMBL/GenBank/DDBJ whole genome shotgun (WGS) entry which is preliminary data.</text>
</comment>
<keyword evidence="2" id="KW-1185">Reference proteome</keyword>
<dbReference type="Proteomes" id="UP001597158">
    <property type="component" value="Unassembled WGS sequence"/>
</dbReference>
<sequence length="287" mass="32812">MSKLQERAKVARMRMEHRAAAEPVQLFLPGMEAFVRAMPNHIARSSLFAPVARGRKRFYNEEPLITRSDVVLTYTGEQLDESQADVALQLIYEARCIPLGVPIRINRAAFLRAIGRSTGKHDYEWLHRVMKAFYKASFIIEVKRQDGSTKYCVGDTKAFRIVADLDYDADNERYTVTLDPRWRQLFENQEFALIDWNKRLQIGRGQDMAKALQRLIAASADPVQAYAMSWLKDKMQYASPMRKFREAVAAAAEELKRVGVISRGEIDVGRRGNAQLVLWITRARASG</sequence>
<dbReference type="RefSeq" id="WP_277835121.1">
    <property type="nucleotide sequence ID" value="NZ_JARQZE010000020.1"/>
</dbReference>
<evidence type="ECO:0000313" key="2">
    <source>
        <dbReference type="Proteomes" id="UP001597158"/>
    </source>
</evidence>
<accession>A0ABW3WCB7</accession>